<dbReference type="InterPro" id="IPR000835">
    <property type="entry name" value="HTH_MarR-typ"/>
</dbReference>
<proteinExistence type="predicted"/>
<dbReference type="PANTHER" id="PTHR13947">
    <property type="entry name" value="GNAT FAMILY N-ACETYLTRANSFERASE"/>
    <property type="match status" value="1"/>
</dbReference>
<dbReference type="InterPro" id="IPR036390">
    <property type="entry name" value="WH_DNA-bd_sf"/>
</dbReference>
<keyword evidence="1 4" id="KW-0808">Transferase</keyword>
<evidence type="ECO:0000313" key="4">
    <source>
        <dbReference type="EMBL" id="RCW28442.1"/>
    </source>
</evidence>
<evidence type="ECO:0000259" key="3">
    <source>
        <dbReference type="PROSITE" id="PS51186"/>
    </source>
</evidence>
<evidence type="ECO:0000313" key="5">
    <source>
        <dbReference type="Proteomes" id="UP000252582"/>
    </source>
</evidence>
<dbReference type="RefSeq" id="WP_114361516.1">
    <property type="nucleotide sequence ID" value="NZ_QPIX01000001.1"/>
</dbReference>
<dbReference type="InterPro" id="IPR050769">
    <property type="entry name" value="NAT_camello-type"/>
</dbReference>
<accession>A0A6I7HU01</accession>
<dbReference type="GO" id="GO:0008080">
    <property type="term" value="F:N-acetyltransferase activity"/>
    <property type="evidence" value="ECO:0007669"/>
    <property type="project" value="InterPro"/>
</dbReference>
<feature type="domain" description="N-acetyltransferase" evidence="3">
    <location>
        <begin position="153"/>
        <end position="309"/>
    </location>
</feature>
<organism evidence="4 5">
    <name type="scientific">Ciceribacter lividus</name>
    <dbReference type="NCBI Taxonomy" id="1197950"/>
    <lineage>
        <taxon>Bacteria</taxon>
        <taxon>Pseudomonadati</taxon>
        <taxon>Pseudomonadota</taxon>
        <taxon>Alphaproteobacteria</taxon>
        <taxon>Hyphomicrobiales</taxon>
        <taxon>Rhizobiaceae</taxon>
        <taxon>Ciceribacter</taxon>
    </lineage>
</organism>
<dbReference type="Pfam" id="PF12802">
    <property type="entry name" value="MarR_2"/>
    <property type="match status" value="1"/>
</dbReference>
<evidence type="ECO:0000259" key="2">
    <source>
        <dbReference type="PROSITE" id="PS50995"/>
    </source>
</evidence>
<dbReference type="Gene3D" id="3.40.630.30">
    <property type="match status" value="1"/>
</dbReference>
<evidence type="ECO:0000256" key="1">
    <source>
        <dbReference type="ARBA" id="ARBA00022679"/>
    </source>
</evidence>
<dbReference type="SUPFAM" id="SSF55729">
    <property type="entry name" value="Acyl-CoA N-acyltransferases (Nat)"/>
    <property type="match status" value="1"/>
</dbReference>
<feature type="domain" description="HTH marR-type" evidence="2">
    <location>
        <begin position="1"/>
        <end position="141"/>
    </location>
</feature>
<dbReference type="PANTHER" id="PTHR13947:SF37">
    <property type="entry name" value="LD18367P"/>
    <property type="match status" value="1"/>
</dbReference>
<sequence length="309" mass="34933">MPDRRDLTTIDAVRAFNRFYIDRIGILDRAYLKANCTLAEARVIYELGARGRASAAELVRDLHLDPAYLSRILKAFRTRRLVEQTRDPADGRSQVITLTPDGMAEFEALANLSREQLATMLEELGPAERGMLVEAMATVTRLLDADRRNAVPPVLRPHRPGDLGWIVQSQAEFYTREFGWNDQFEALVSDVASKFLANFDAAKERCWIAERRGVRIGSVLVMNGGDGVAKLRLLYVDEAARGLGLGRLLVDQCIEFARRSGYRRMTLWTNDILHAARHIYVKAGFTLESEQRHTLFGPELNGQTWTLDL</sequence>
<dbReference type="InterPro" id="IPR016181">
    <property type="entry name" value="Acyl_CoA_acyltransferase"/>
</dbReference>
<dbReference type="PROSITE" id="PS50995">
    <property type="entry name" value="HTH_MARR_2"/>
    <property type="match status" value="1"/>
</dbReference>
<protein>
    <submittedName>
        <fullName evidence="4">MarR family transcriptional regulator with acetyltransferase activity</fullName>
    </submittedName>
</protein>
<gene>
    <name evidence="4" type="ORF">DFR48_101455</name>
</gene>
<dbReference type="Pfam" id="PF00583">
    <property type="entry name" value="Acetyltransf_1"/>
    <property type="match status" value="1"/>
</dbReference>
<dbReference type="InterPro" id="IPR000182">
    <property type="entry name" value="GNAT_dom"/>
</dbReference>
<dbReference type="PROSITE" id="PS51186">
    <property type="entry name" value="GNAT"/>
    <property type="match status" value="1"/>
</dbReference>
<reference evidence="4 5" key="1">
    <citation type="submission" date="2018-07" db="EMBL/GenBank/DDBJ databases">
        <title>Genomic Encyclopedia of Type Strains, Phase IV (KMG-IV): sequencing the most valuable type-strain genomes for metagenomic binning, comparative biology and taxonomic classification.</title>
        <authorList>
            <person name="Goeker M."/>
        </authorList>
    </citation>
    <scope>NUCLEOTIDE SEQUENCE [LARGE SCALE GENOMIC DNA]</scope>
    <source>
        <strain evidence="4 5">DSM 25528</strain>
    </source>
</reference>
<name>A0A6I7HU01_9HYPH</name>
<dbReference type="SMART" id="SM00347">
    <property type="entry name" value="HTH_MARR"/>
    <property type="match status" value="1"/>
</dbReference>
<dbReference type="SUPFAM" id="SSF46785">
    <property type="entry name" value="Winged helix' DNA-binding domain"/>
    <property type="match status" value="1"/>
</dbReference>
<dbReference type="InterPro" id="IPR036388">
    <property type="entry name" value="WH-like_DNA-bd_sf"/>
</dbReference>
<dbReference type="Proteomes" id="UP000252582">
    <property type="component" value="Unassembled WGS sequence"/>
</dbReference>
<dbReference type="Gene3D" id="1.10.10.10">
    <property type="entry name" value="Winged helix-like DNA-binding domain superfamily/Winged helix DNA-binding domain"/>
    <property type="match status" value="1"/>
</dbReference>
<keyword evidence="5" id="KW-1185">Reference proteome</keyword>
<dbReference type="CDD" id="cd04301">
    <property type="entry name" value="NAT_SF"/>
    <property type="match status" value="1"/>
</dbReference>
<comment type="caution">
    <text evidence="4">The sequence shown here is derived from an EMBL/GenBank/DDBJ whole genome shotgun (WGS) entry which is preliminary data.</text>
</comment>
<dbReference type="AlphaFoldDB" id="A0A6I7HU01"/>
<dbReference type="EMBL" id="QPIX01000001">
    <property type="protein sequence ID" value="RCW28442.1"/>
    <property type="molecule type" value="Genomic_DNA"/>
</dbReference>
<dbReference type="GO" id="GO:0003700">
    <property type="term" value="F:DNA-binding transcription factor activity"/>
    <property type="evidence" value="ECO:0007669"/>
    <property type="project" value="InterPro"/>
</dbReference>